<dbReference type="PANTHER" id="PTHR42894">
    <property type="entry name" value="N-(5'-PHOSPHORIBOSYL)ANTHRANILATE ISOMERASE"/>
    <property type="match status" value="1"/>
</dbReference>
<dbReference type="InterPro" id="IPR013785">
    <property type="entry name" value="Aldolase_TIM"/>
</dbReference>
<evidence type="ECO:0000256" key="2">
    <source>
        <dbReference type="ARBA" id="ARBA00004664"/>
    </source>
</evidence>
<dbReference type="CDD" id="cd00405">
    <property type="entry name" value="PRAI"/>
    <property type="match status" value="1"/>
</dbReference>
<dbReference type="InterPro" id="IPR044643">
    <property type="entry name" value="TrpF_fam"/>
</dbReference>
<accession>A0A6I4I068</accession>
<evidence type="ECO:0000256" key="1">
    <source>
        <dbReference type="ARBA" id="ARBA00001164"/>
    </source>
</evidence>
<dbReference type="GO" id="GO:0004640">
    <property type="term" value="F:phosphoribosylanthranilate isomerase activity"/>
    <property type="evidence" value="ECO:0007669"/>
    <property type="project" value="UniProtKB-UniRule"/>
</dbReference>
<evidence type="ECO:0000256" key="9">
    <source>
        <dbReference type="HAMAP-Rule" id="MF_00135"/>
    </source>
</evidence>
<dbReference type="GO" id="GO:0000162">
    <property type="term" value="P:L-tryptophan biosynthetic process"/>
    <property type="evidence" value="ECO:0007669"/>
    <property type="project" value="UniProtKB-UniRule"/>
</dbReference>
<gene>
    <name evidence="9" type="primary">trpF</name>
    <name evidence="11" type="ORF">GO620_005785</name>
</gene>
<dbReference type="AlphaFoldDB" id="A0A6I4I068"/>
<keyword evidence="5 9" id="KW-0028">Amino-acid biosynthesis</keyword>
<feature type="domain" description="N-(5'phosphoribosyl) anthranilate isomerase (PRAI)" evidence="10">
    <location>
        <begin position="4"/>
        <end position="200"/>
    </location>
</feature>
<comment type="catalytic activity">
    <reaction evidence="1 9">
        <text>N-(5-phospho-beta-D-ribosyl)anthranilate = 1-(2-carboxyphenylamino)-1-deoxy-D-ribulose 5-phosphate</text>
        <dbReference type="Rhea" id="RHEA:21540"/>
        <dbReference type="ChEBI" id="CHEBI:18277"/>
        <dbReference type="ChEBI" id="CHEBI:58613"/>
        <dbReference type="EC" id="5.3.1.24"/>
    </reaction>
</comment>
<evidence type="ECO:0000259" key="10">
    <source>
        <dbReference type="Pfam" id="PF00697"/>
    </source>
</evidence>
<evidence type="ECO:0000256" key="3">
    <source>
        <dbReference type="ARBA" id="ARBA00012572"/>
    </source>
</evidence>
<keyword evidence="12" id="KW-1185">Reference proteome</keyword>
<dbReference type="Pfam" id="PF00697">
    <property type="entry name" value="PRAI"/>
    <property type="match status" value="1"/>
</dbReference>
<dbReference type="UniPathway" id="UPA00035">
    <property type="reaction ID" value="UER00042"/>
</dbReference>
<reference evidence="11 12" key="1">
    <citation type="submission" date="2020-12" db="EMBL/GenBank/DDBJ databases">
        <title>HMF7856_wgs.fasta genome submission.</title>
        <authorList>
            <person name="Kang H."/>
            <person name="Kim H."/>
            <person name="Joh K."/>
        </authorList>
    </citation>
    <scope>NUCLEOTIDE SEQUENCE [LARGE SCALE GENOMIC DNA]</scope>
    <source>
        <strain evidence="11 12">HMF7856</strain>
    </source>
</reference>
<sequence>MKIKVCGLKDPNNIKAIEALGPDFIGLIFYPRSPRYIDGLPSSVTKAISPAIVKTGVFVNDSFESINSLISEYELDAVQLHGVENPEFCAGLKKRVKVIKAFNIDEEFDFDDLDVYLPHVDYFLFDTRSNKPGGSGLTFDWSVLKNYTHNAPFFLSGGLSLDNLEAALKISHPQFYAVDLNSKFEISPGIKDAGKLKEAFNLIRRTV</sequence>
<evidence type="ECO:0000256" key="4">
    <source>
        <dbReference type="ARBA" id="ARBA00022272"/>
    </source>
</evidence>
<comment type="pathway">
    <text evidence="2 9">Amino-acid biosynthesis; L-tryptophan biosynthesis; L-tryptophan from chorismate: step 3/5.</text>
</comment>
<keyword evidence="6 9" id="KW-0822">Tryptophan biosynthesis</keyword>
<dbReference type="Proteomes" id="UP000429232">
    <property type="component" value="Chromosome"/>
</dbReference>
<evidence type="ECO:0000256" key="5">
    <source>
        <dbReference type="ARBA" id="ARBA00022605"/>
    </source>
</evidence>
<evidence type="ECO:0000313" key="11">
    <source>
        <dbReference type="EMBL" id="QQL50962.1"/>
    </source>
</evidence>
<dbReference type="EC" id="5.3.1.24" evidence="3 9"/>
<evidence type="ECO:0000313" key="12">
    <source>
        <dbReference type="Proteomes" id="UP000429232"/>
    </source>
</evidence>
<dbReference type="EMBL" id="CP066775">
    <property type="protein sequence ID" value="QQL50962.1"/>
    <property type="molecule type" value="Genomic_DNA"/>
</dbReference>
<dbReference type="PANTHER" id="PTHR42894:SF1">
    <property type="entry name" value="N-(5'-PHOSPHORIBOSYL)ANTHRANILATE ISOMERASE"/>
    <property type="match status" value="1"/>
</dbReference>
<dbReference type="InterPro" id="IPR011060">
    <property type="entry name" value="RibuloseP-bd_barrel"/>
</dbReference>
<evidence type="ECO:0000256" key="6">
    <source>
        <dbReference type="ARBA" id="ARBA00022822"/>
    </source>
</evidence>
<dbReference type="KEGG" id="mgik:GO620_005785"/>
<keyword evidence="7 9" id="KW-0057">Aromatic amino acid biosynthesis</keyword>
<proteinExistence type="inferred from homology"/>
<organism evidence="11 12">
    <name type="scientific">Mucilaginibacter ginkgonis</name>
    <dbReference type="NCBI Taxonomy" id="2682091"/>
    <lineage>
        <taxon>Bacteria</taxon>
        <taxon>Pseudomonadati</taxon>
        <taxon>Bacteroidota</taxon>
        <taxon>Sphingobacteriia</taxon>
        <taxon>Sphingobacteriales</taxon>
        <taxon>Sphingobacteriaceae</taxon>
        <taxon>Mucilaginibacter</taxon>
    </lineage>
</organism>
<name>A0A6I4I068_9SPHI</name>
<dbReference type="RefSeq" id="WP_157523540.1">
    <property type="nucleotide sequence ID" value="NZ_CP066775.1"/>
</dbReference>
<keyword evidence="8 9" id="KW-0413">Isomerase</keyword>
<comment type="similarity">
    <text evidence="9">Belongs to the TrpF family.</text>
</comment>
<evidence type="ECO:0000256" key="7">
    <source>
        <dbReference type="ARBA" id="ARBA00023141"/>
    </source>
</evidence>
<protein>
    <recommendedName>
        <fullName evidence="4 9">N-(5'-phosphoribosyl)anthranilate isomerase</fullName>
        <shortName evidence="9">PRAI</shortName>
        <ecNumber evidence="3 9">5.3.1.24</ecNumber>
    </recommendedName>
</protein>
<dbReference type="InterPro" id="IPR001240">
    <property type="entry name" value="PRAI_dom"/>
</dbReference>
<dbReference type="HAMAP" id="MF_00135">
    <property type="entry name" value="PRAI"/>
    <property type="match status" value="1"/>
</dbReference>
<evidence type="ECO:0000256" key="8">
    <source>
        <dbReference type="ARBA" id="ARBA00023235"/>
    </source>
</evidence>
<dbReference type="SUPFAM" id="SSF51366">
    <property type="entry name" value="Ribulose-phoshate binding barrel"/>
    <property type="match status" value="1"/>
</dbReference>
<dbReference type="Gene3D" id="3.20.20.70">
    <property type="entry name" value="Aldolase class I"/>
    <property type="match status" value="1"/>
</dbReference>